<dbReference type="Proteomes" id="UP000092544">
    <property type="component" value="Unassembled WGS sequence"/>
</dbReference>
<dbReference type="InterPro" id="IPR019734">
    <property type="entry name" value="TPR_rpt"/>
</dbReference>
<dbReference type="InterPro" id="IPR013105">
    <property type="entry name" value="TPR_2"/>
</dbReference>
<proteinExistence type="predicted"/>
<evidence type="ECO:0000259" key="5">
    <source>
        <dbReference type="PROSITE" id="PS50110"/>
    </source>
</evidence>
<keyword evidence="2 4" id="KW-0802">TPR repeat</keyword>
<dbReference type="OrthoDB" id="7298659at2"/>
<accession>A0A1A8TPD2</accession>
<organism evidence="6 7">
    <name type="scientific">Marinomonas spartinae</name>
    <dbReference type="NCBI Taxonomy" id="1792290"/>
    <lineage>
        <taxon>Bacteria</taxon>
        <taxon>Pseudomonadati</taxon>
        <taxon>Pseudomonadota</taxon>
        <taxon>Gammaproteobacteria</taxon>
        <taxon>Oceanospirillales</taxon>
        <taxon>Oceanospirillaceae</taxon>
        <taxon>Marinomonas</taxon>
    </lineage>
</organism>
<dbReference type="PROSITE" id="PS50293">
    <property type="entry name" value="TPR_REGION"/>
    <property type="match status" value="1"/>
</dbReference>
<dbReference type="PANTHER" id="PTHR43228:SF1">
    <property type="entry name" value="TWO-COMPONENT RESPONSE REGULATOR ARR22"/>
    <property type="match status" value="1"/>
</dbReference>
<sequence>MNKDTLKKTSAQAFTSYANYSALIADEFENSRKSVKQMLTTIGIGQIDQTATGKGVIDACRAKKYDLILCDFRLGNGKNGLQVLDELRQLNLIQPSAFFVIISAETSRDIVFGILESSPDDYLGKPFTEGVLSKRIERLFAQNVELEDIKKAFSNKHYEKVVTLCNAHIQHEGRYSPWCKRTLIDAYLELKSWEKLTTLCEETLAVRDIDWALLGLVRMHVAKEDWNKAIKSAQTLVQKFPQCIQAYDLLALSFENKGMHTQAQEVLESALKISPLRHERQQKMVDISLENGDSQSAVKASQQTLKLVTNTINESPEQYFQLAEILSEAATELTGSDKKRMASEALAALNKVSKKYTNDHEIRIKKALSESRVYARQGQTKLRDETLASAQKLIEQSPDSNTIDVRIQLGKSLYLAGKEEEAKQAWKELAANNTLTSAQSKAMSDFLDEPIPIGARGKAKAINGSGLAAYAQNDFDEAIELFEEAIKISPHHPGLNMNYIQAALKKMEKKSKDAFLLAECKQALTRAGHITSTHKQYSRYIKLKKLISKSEQL</sequence>
<dbReference type="PROSITE" id="PS50110">
    <property type="entry name" value="RESPONSE_REGULATORY"/>
    <property type="match status" value="1"/>
</dbReference>
<reference evidence="6 7" key="1">
    <citation type="submission" date="2016-06" db="EMBL/GenBank/DDBJ databases">
        <authorList>
            <person name="Kjaerup R.B."/>
            <person name="Dalgaard T.S."/>
            <person name="Juul-Madsen H.R."/>
        </authorList>
    </citation>
    <scope>NUCLEOTIDE SEQUENCE [LARGE SCALE GENOMIC DNA]</scope>
    <source>
        <strain evidence="6 7">CECT 8886</strain>
    </source>
</reference>
<dbReference type="Gene3D" id="1.25.40.10">
    <property type="entry name" value="Tetratricopeptide repeat domain"/>
    <property type="match status" value="3"/>
</dbReference>
<protein>
    <submittedName>
        <fullName evidence="6">Chemotaxis protein CheY</fullName>
    </submittedName>
</protein>
<dbReference type="SMART" id="SM00028">
    <property type="entry name" value="TPR"/>
    <property type="match status" value="4"/>
</dbReference>
<dbReference type="Gene3D" id="3.40.50.2300">
    <property type="match status" value="1"/>
</dbReference>
<dbReference type="Pfam" id="PF07719">
    <property type="entry name" value="TPR_2"/>
    <property type="match status" value="1"/>
</dbReference>
<keyword evidence="1" id="KW-0677">Repeat</keyword>
<dbReference type="InterPro" id="IPR011006">
    <property type="entry name" value="CheY-like_superfamily"/>
</dbReference>
<dbReference type="SMART" id="SM00448">
    <property type="entry name" value="REC"/>
    <property type="match status" value="1"/>
</dbReference>
<dbReference type="InterPro" id="IPR001789">
    <property type="entry name" value="Sig_transdc_resp-reg_receiver"/>
</dbReference>
<evidence type="ECO:0000256" key="4">
    <source>
        <dbReference type="PROSITE-ProRule" id="PRU00339"/>
    </source>
</evidence>
<evidence type="ECO:0000256" key="2">
    <source>
        <dbReference type="ARBA" id="ARBA00022803"/>
    </source>
</evidence>
<feature type="repeat" description="TPR" evidence="4">
    <location>
        <begin position="459"/>
        <end position="492"/>
    </location>
</feature>
<dbReference type="RefSeq" id="WP_067018033.1">
    <property type="nucleotide sequence ID" value="NZ_FLOB01000008.1"/>
</dbReference>
<dbReference type="InterPro" id="IPR052048">
    <property type="entry name" value="ST_Response_Regulator"/>
</dbReference>
<dbReference type="PROSITE" id="PS50005">
    <property type="entry name" value="TPR"/>
    <property type="match status" value="1"/>
</dbReference>
<evidence type="ECO:0000256" key="3">
    <source>
        <dbReference type="PROSITE-ProRule" id="PRU00169"/>
    </source>
</evidence>
<dbReference type="PANTHER" id="PTHR43228">
    <property type="entry name" value="TWO-COMPONENT RESPONSE REGULATOR"/>
    <property type="match status" value="1"/>
</dbReference>
<dbReference type="Pfam" id="PF13181">
    <property type="entry name" value="TPR_8"/>
    <property type="match status" value="1"/>
</dbReference>
<dbReference type="SUPFAM" id="SSF52172">
    <property type="entry name" value="CheY-like"/>
    <property type="match status" value="1"/>
</dbReference>
<name>A0A1A8TPD2_9GAMM</name>
<evidence type="ECO:0000313" key="6">
    <source>
        <dbReference type="EMBL" id="SBS34581.1"/>
    </source>
</evidence>
<dbReference type="EMBL" id="FLOB01000008">
    <property type="protein sequence ID" value="SBS34581.1"/>
    <property type="molecule type" value="Genomic_DNA"/>
</dbReference>
<dbReference type="SUPFAM" id="SSF48452">
    <property type="entry name" value="TPR-like"/>
    <property type="match status" value="2"/>
</dbReference>
<keyword evidence="3" id="KW-0597">Phosphoprotein</keyword>
<evidence type="ECO:0000256" key="1">
    <source>
        <dbReference type="ARBA" id="ARBA00022737"/>
    </source>
</evidence>
<dbReference type="STRING" id="1792290.MSP8886_03107"/>
<dbReference type="Pfam" id="PF00072">
    <property type="entry name" value="Response_reg"/>
    <property type="match status" value="1"/>
</dbReference>
<gene>
    <name evidence="6" type="primary">cheY_5</name>
    <name evidence="6" type="ORF">MSP8886_03107</name>
</gene>
<evidence type="ECO:0000313" key="7">
    <source>
        <dbReference type="Proteomes" id="UP000092544"/>
    </source>
</evidence>
<dbReference type="CDD" id="cd17589">
    <property type="entry name" value="REC_TPR"/>
    <property type="match status" value="1"/>
</dbReference>
<feature type="modified residue" description="4-aspartylphosphate" evidence="3">
    <location>
        <position position="71"/>
    </location>
</feature>
<keyword evidence="7" id="KW-1185">Reference proteome</keyword>
<dbReference type="InterPro" id="IPR011990">
    <property type="entry name" value="TPR-like_helical_dom_sf"/>
</dbReference>
<feature type="domain" description="Response regulatory" evidence="5">
    <location>
        <begin position="21"/>
        <end position="140"/>
    </location>
</feature>
<dbReference type="GO" id="GO:0000160">
    <property type="term" value="P:phosphorelay signal transduction system"/>
    <property type="evidence" value="ECO:0007669"/>
    <property type="project" value="InterPro"/>
</dbReference>
<dbReference type="AlphaFoldDB" id="A0A1A8TPD2"/>